<gene>
    <name evidence="1" type="ORF">CONCODRAFT_9143</name>
</gene>
<dbReference type="Gene3D" id="3.60.15.10">
    <property type="entry name" value="Ribonuclease Z/Hydroxyacylglutathione hydrolase-like"/>
    <property type="match status" value="1"/>
</dbReference>
<sequence length="172" mass="20241">MIKCTDNTMDVHKFSTEIFNEKWSHYNSGSVKLNEDGSDILYDRKRIKFTNSMDSVVGHLSKHASSCDRIYYDGERTMIFPTFLYYAFTGDLFHHPIQIAYPNIQPVSYDFDSYMATLSRKIFLQTIANKDILVFGTHFTIKQLDTLQKRIREFYYRLYITKVVISSLNLLL</sequence>
<keyword evidence="2" id="KW-1185">Reference proteome</keyword>
<proteinExistence type="predicted"/>
<dbReference type="InterPro" id="IPR036866">
    <property type="entry name" value="RibonucZ/Hydroxyglut_hydro"/>
</dbReference>
<dbReference type="EMBL" id="KQ964570">
    <property type="protein sequence ID" value="KXN68551.1"/>
    <property type="molecule type" value="Genomic_DNA"/>
</dbReference>
<name>A0A137P101_CONC2</name>
<accession>A0A137P101</accession>
<organism evidence="1 2">
    <name type="scientific">Conidiobolus coronatus (strain ATCC 28846 / CBS 209.66 / NRRL 28638)</name>
    <name type="common">Delacroixia coronata</name>
    <dbReference type="NCBI Taxonomy" id="796925"/>
    <lineage>
        <taxon>Eukaryota</taxon>
        <taxon>Fungi</taxon>
        <taxon>Fungi incertae sedis</taxon>
        <taxon>Zoopagomycota</taxon>
        <taxon>Entomophthoromycotina</taxon>
        <taxon>Entomophthoromycetes</taxon>
        <taxon>Entomophthorales</taxon>
        <taxon>Ancylistaceae</taxon>
        <taxon>Conidiobolus</taxon>
    </lineage>
</organism>
<protein>
    <submittedName>
        <fullName evidence="1">Uncharacterized protein</fullName>
    </submittedName>
</protein>
<reference evidence="1 2" key="1">
    <citation type="journal article" date="2015" name="Genome Biol. Evol.">
        <title>Phylogenomic analyses indicate that early fungi evolved digesting cell walls of algal ancestors of land plants.</title>
        <authorList>
            <person name="Chang Y."/>
            <person name="Wang S."/>
            <person name="Sekimoto S."/>
            <person name="Aerts A.L."/>
            <person name="Choi C."/>
            <person name="Clum A."/>
            <person name="LaButti K.M."/>
            <person name="Lindquist E.A."/>
            <person name="Yee Ngan C."/>
            <person name="Ohm R.A."/>
            <person name="Salamov A.A."/>
            <person name="Grigoriev I.V."/>
            <person name="Spatafora J.W."/>
            <person name="Berbee M.L."/>
        </authorList>
    </citation>
    <scope>NUCLEOTIDE SEQUENCE [LARGE SCALE GENOMIC DNA]</scope>
    <source>
        <strain evidence="1 2">NRRL 28638</strain>
    </source>
</reference>
<evidence type="ECO:0000313" key="2">
    <source>
        <dbReference type="Proteomes" id="UP000070444"/>
    </source>
</evidence>
<evidence type="ECO:0000313" key="1">
    <source>
        <dbReference type="EMBL" id="KXN68551.1"/>
    </source>
</evidence>
<dbReference type="AlphaFoldDB" id="A0A137P101"/>
<dbReference type="Proteomes" id="UP000070444">
    <property type="component" value="Unassembled WGS sequence"/>
</dbReference>